<keyword evidence="2" id="KW-1185">Reference proteome</keyword>
<reference evidence="1 2" key="1">
    <citation type="submission" date="2016-03" db="EMBL/GenBank/DDBJ databases">
        <title>EvidentialGene: Evidence-directed Construction of Genes on Genomes.</title>
        <authorList>
            <person name="Gilbert D.G."/>
            <person name="Choi J.-H."/>
            <person name="Mockaitis K."/>
            <person name="Colbourne J."/>
            <person name="Pfrender M."/>
        </authorList>
    </citation>
    <scope>NUCLEOTIDE SEQUENCE [LARGE SCALE GENOMIC DNA]</scope>
    <source>
        <strain evidence="1 2">Xinb3</strain>
        <tissue evidence="1">Complete organism</tissue>
    </source>
</reference>
<organism evidence="1 2">
    <name type="scientific">Daphnia magna</name>
    <dbReference type="NCBI Taxonomy" id="35525"/>
    <lineage>
        <taxon>Eukaryota</taxon>
        <taxon>Metazoa</taxon>
        <taxon>Ecdysozoa</taxon>
        <taxon>Arthropoda</taxon>
        <taxon>Crustacea</taxon>
        <taxon>Branchiopoda</taxon>
        <taxon>Diplostraca</taxon>
        <taxon>Cladocera</taxon>
        <taxon>Anomopoda</taxon>
        <taxon>Daphniidae</taxon>
        <taxon>Daphnia</taxon>
    </lineage>
</organism>
<protein>
    <submittedName>
        <fullName evidence="1">Uncharacterized protein</fullName>
    </submittedName>
</protein>
<dbReference type="Proteomes" id="UP000076858">
    <property type="component" value="Unassembled WGS sequence"/>
</dbReference>
<name>A0A164FMZ3_9CRUS</name>
<gene>
    <name evidence="1" type="ORF">APZ42_006889</name>
</gene>
<evidence type="ECO:0000313" key="2">
    <source>
        <dbReference type="Proteomes" id="UP000076858"/>
    </source>
</evidence>
<feature type="non-terminal residue" evidence="1">
    <location>
        <position position="1"/>
    </location>
</feature>
<evidence type="ECO:0000313" key="1">
    <source>
        <dbReference type="EMBL" id="KZR97956.1"/>
    </source>
</evidence>
<dbReference type="AlphaFoldDB" id="A0A164FMZ3"/>
<dbReference type="EMBL" id="LRGB01019297">
    <property type="protein sequence ID" value="KZR97956.1"/>
    <property type="molecule type" value="Genomic_DNA"/>
</dbReference>
<comment type="caution">
    <text evidence="1">The sequence shown here is derived from an EMBL/GenBank/DDBJ whole genome shotgun (WGS) entry which is preliminary data.</text>
</comment>
<proteinExistence type="predicted"/>
<accession>A0A164FMZ3</accession>
<sequence length="45" mass="4864">ISGLVCVDLKVGYSYSITAGQVLDGHAVESCLIEGQLLINMNPRW</sequence>